<proteinExistence type="evidence at transcript level"/>
<sequence length="358" mass="40155">MATPAVSSATAEYDRAKEVKEFDDSKIGVKGLVDAGAIIIPRFFVHPPENLTYLNSSSTKEIPVIDLADVNSDRRSEIVEHIRLASHTWGFFQVINHGIPTFVLDETIAAVKSFNEQPTTWKSEFYTRDQGSRFRFATNFDLFQSKAASWRDTMQVRMEKYTDNIPATYRKEILAWEAHTKVLAESLTELLSEGLGVGSRNLKELCCLQTVGHYYPFCPQPEMTLGTASHSDPGILTVLLQDQIGGLQVKHGEEWIAVNPVAGGLVINVGDFFEIISNDEYKSVEHRVLANNCREPRISIVTFFSPSKMGDTDFYGPLPDLLSPEKPPLYRNFTVGEYIGKFLNKGLDGKSYVDAFRL</sequence>
<dbReference type="PROSITE" id="PS51471">
    <property type="entry name" value="FE2OG_OXY"/>
    <property type="match status" value="1"/>
</dbReference>
<evidence type="ECO:0000256" key="2">
    <source>
        <dbReference type="ARBA" id="ARBA00022723"/>
    </source>
</evidence>
<dbReference type="PANTHER" id="PTHR10209:SF546">
    <property type="entry name" value="1-AMINOCYCLOPROPANE-1-CARBOXYLATE OXIDASE HOMOLOG 4-LIKE"/>
    <property type="match status" value="1"/>
</dbReference>
<dbReference type="Pfam" id="PF14226">
    <property type="entry name" value="DIOX_N"/>
    <property type="match status" value="1"/>
</dbReference>
<evidence type="ECO:0000256" key="3">
    <source>
        <dbReference type="ARBA" id="ARBA00023002"/>
    </source>
</evidence>
<dbReference type="PANTHER" id="PTHR10209">
    <property type="entry name" value="OXIDOREDUCTASE, 2OG-FE II OXYGENASE FAMILY PROTEIN"/>
    <property type="match status" value="1"/>
</dbReference>
<dbReference type="GO" id="GO:0051213">
    <property type="term" value="F:dioxygenase activity"/>
    <property type="evidence" value="ECO:0007669"/>
    <property type="project" value="UniProtKB-ARBA"/>
</dbReference>
<dbReference type="InterPro" id="IPR027443">
    <property type="entry name" value="IPNS-like_sf"/>
</dbReference>
<evidence type="ECO:0000256" key="5">
    <source>
        <dbReference type="RuleBase" id="RU003682"/>
    </source>
</evidence>
<evidence type="ECO:0000256" key="4">
    <source>
        <dbReference type="ARBA" id="ARBA00023004"/>
    </source>
</evidence>
<evidence type="ECO:0000256" key="1">
    <source>
        <dbReference type="ARBA" id="ARBA00008056"/>
    </source>
</evidence>
<dbReference type="InterPro" id="IPR026992">
    <property type="entry name" value="DIOX_N"/>
</dbReference>
<comment type="similarity">
    <text evidence="1 5">Belongs to the iron/ascorbate-dependent oxidoreductase family.</text>
</comment>
<dbReference type="Gene3D" id="2.60.120.330">
    <property type="entry name" value="B-lactam Antibiotic, Isopenicillin N Synthase, Chain"/>
    <property type="match status" value="1"/>
</dbReference>
<evidence type="ECO:0000313" key="7">
    <source>
        <dbReference type="EMBL" id="UCC42471.1"/>
    </source>
</evidence>
<dbReference type="AlphaFoldDB" id="A0A8K1MNT4"/>
<dbReference type="SUPFAM" id="SSF51197">
    <property type="entry name" value="Clavaminate synthase-like"/>
    <property type="match status" value="1"/>
</dbReference>
<name>A0A8K1MNT4_SCHCH</name>
<keyword evidence="3 5" id="KW-0560">Oxidoreductase</keyword>
<organism evidence="7">
    <name type="scientific">Schisandra chinensis</name>
    <name type="common">Chinese magnolia vine</name>
    <name type="synonym">Kadsura chinensis</name>
    <dbReference type="NCBI Taxonomy" id="50507"/>
    <lineage>
        <taxon>Eukaryota</taxon>
        <taxon>Viridiplantae</taxon>
        <taxon>Streptophyta</taxon>
        <taxon>Embryophyta</taxon>
        <taxon>Tracheophyta</taxon>
        <taxon>Spermatophyta</taxon>
        <taxon>Magnoliopsida</taxon>
        <taxon>Austrobaileyales</taxon>
        <taxon>Schisandraceae</taxon>
        <taxon>Schisandra</taxon>
    </lineage>
</organism>
<dbReference type="EMBL" id="MT812948">
    <property type="protein sequence ID" value="UCC42471.1"/>
    <property type="molecule type" value="mRNA"/>
</dbReference>
<dbReference type="Pfam" id="PF03171">
    <property type="entry name" value="2OG-FeII_Oxy"/>
    <property type="match status" value="1"/>
</dbReference>
<accession>A0A8K1MNT4</accession>
<dbReference type="InterPro" id="IPR005123">
    <property type="entry name" value="Oxoglu/Fe-dep_dioxygenase_dom"/>
</dbReference>
<protein>
    <submittedName>
        <fullName evidence="7">2-oxoglutarated dependent oxygenase</fullName>
    </submittedName>
</protein>
<feature type="domain" description="Fe2OG dioxygenase" evidence="6">
    <location>
        <begin position="203"/>
        <end position="306"/>
    </location>
</feature>
<dbReference type="GO" id="GO:0046872">
    <property type="term" value="F:metal ion binding"/>
    <property type="evidence" value="ECO:0007669"/>
    <property type="project" value="UniProtKB-KW"/>
</dbReference>
<keyword evidence="4 5" id="KW-0408">Iron</keyword>
<evidence type="ECO:0000259" key="6">
    <source>
        <dbReference type="PROSITE" id="PS51471"/>
    </source>
</evidence>
<dbReference type="InterPro" id="IPR044861">
    <property type="entry name" value="IPNS-like_FE2OG_OXY"/>
</dbReference>
<reference evidence="7" key="1">
    <citation type="submission" date="2020-07" db="EMBL/GenBank/DDBJ databases">
        <authorList>
            <person name="hongbo L."/>
        </authorList>
    </citation>
    <scope>NUCLEOTIDE SEQUENCE</scope>
    <source>
        <tissue evidence="7">Leaf</tissue>
    </source>
</reference>
<keyword evidence="2 5" id="KW-0479">Metal-binding</keyword>
<dbReference type="FunFam" id="2.60.120.330:FF:000005">
    <property type="entry name" value="1-aminocyclopropane-1-carboxylate oxidase homolog 1"/>
    <property type="match status" value="1"/>
</dbReference>